<evidence type="ECO:0000313" key="3">
    <source>
        <dbReference type="Proteomes" id="UP000822688"/>
    </source>
</evidence>
<reference evidence="2" key="1">
    <citation type="submission" date="2020-06" db="EMBL/GenBank/DDBJ databases">
        <title>WGS assembly of Ceratodon purpureus strain R40.</title>
        <authorList>
            <person name="Carey S.B."/>
            <person name="Jenkins J."/>
            <person name="Shu S."/>
            <person name="Lovell J.T."/>
            <person name="Sreedasyam A."/>
            <person name="Maumus F."/>
            <person name="Tiley G.P."/>
            <person name="Fernandez-Pozo N."/>
            <person name="Barry K."/>
            <person name="Chen C."/>
            <person name="Wang M."/>
            <person name="Lipzen A."/>
            <person name="Daum C."/>
            <person name="Saski C.A."/>
            <person name="Payton A.C."/>
            <person name="Mcbreen J.C."/>
            <person name="Conrad R.E."/>
            <person name="Kollar L.M."/>
            <person name="Olsson S."/>
            <person name="Huttunen S."/>
            <person name="Landis J.B."/>
            <person name="Wickett N.J."/>
            <person name="Johnson M.G."/>
            <person name="Rensing S.A."/>
            <person name="Grimwood J."/>
            <person name="Schmutz J."/>
            <person name="Mcdaniel S.F."/>
        </authorList>
    </citation>
    <scope>NUCLEOTIDE SEQUENCE</scope>
    <source>
        <strain evidence="2">R40</strain>
    </source>
</reference>
<feature type="region of interest" description="Disordered" evidence="1">
    <location>
        <begin position="119"/>
        <end position="190"/>
    </location>
</feature>
<gene>
    <name evidence="2" type="ORF">KC19_7G191400</name>
</gene>
<dbReference type="InterPro" id="IPR019351">
    <property type="entry name" value="DUF2039"/>
</dbReference>
<sequence>MRFPCRVVWKPNAGVKKNETEVGSKQRPFPAITGVCPRCKQQIEWRRKYGKYKPLVEPGKCNDCGKRAVRQAHHTICIACSKNRNVCAKCCRPAETIVGSNVDAEEVERKELEEALKTMRERDRRTLLRTMQGGNGGLKKPNKKENDDEDTDSYDEEDSAREHGSGSEENEEENEDEEDAVEEEDVKKNE</sequence>
<dbReference type="Proteomes" id="UP000822688">
    <property type="component" value="Chromosome 7"/>
</dbReference>
<proteinExistence type="predicted"/>
<dbReference type="Pfam" id="PF10217">
    <property type="entry name" value="DUF2039"/>
    <property type="match status" value="1"/>
</dbReference>
<dbReference type="PANTHER" id="PTHR22876">
    <property type="entry name" value="ZGC:101016"/>
    <property type="match status" value="1"/>
</dbReference>
<feature type="compositionally biased region" description="Acidic residues" evidence="1">
    <location>
        <begin position="168"/>
        <end position="184"/>
    </location>
</feature>
<name>A0A8T0H897_CERPU</name>
<organism evidence="2 3">
    <name type="scientific">Ceratodon purpureus</name>
    <name type="common">Fire moss</name>
    <name type="synonym">Dicranum purpureum</name>
    <dbReference type="NCBI Taxonomy" id="3225"/>
    <lineage>
        <taxon>Eukaryota</taxon>
        <taxon>Viridiplantae</taxon>
        <taxon>Streptophyta</taxon>
        <taxon>Embryophyta</taxon>
        <taxon>Bryophyta</taxon>
        <taxon>Bryophytina</taxon>
        <taxon>Bryopsida</taxon>
        <taxon>Dicranidae</taxon>
        <taxon>Pseudoditrichales</taxon>
        <taxon>Ditrichaceae</taxon>
        <taxon>Ceratodon</taxon>
    </lineage>
</organism>
<feature type="compositionally biased region" description="Acidic residues" evidence="1">
    <location>
        <begin position="147"/>
        <end position="159"/>
    </location>
</feature>
<protein>
    <submittedName>
        <fullName evidence="2">Uncharacterized protein</fullName>
    </submittedName>
</protein>
<accession>A0A8T0H897</accession>
<evidence type="ECO:0000313" key="2">
    <source>
        <dbReference type="EMBL" id="KAG0568161.1"/>
    </source>
</evidence>
<dbReference type="AlphaFoldDB" id="A0A8T0H897"/>
<dbReference type="PANTHER" id="PTHR22876:SF5">
    <property type="entry name" value="CHROMOSOME 9 OPEN READING FRAME 85"/>
    <property type="match status" value="1"/>
</dbReference>
<evidence type="ECO:0000256" key="1">
    <source>
        <dbReference type="SAM" id="MobiDB-lite"/>
    </source>
</evidence>
<dbReference type="EMBL" id="CM026428">
    <property type="protein sequence ID" value="KAG0568161.1"/>
    <property type="molecule type" value="Genomic_DNA"/>
</dbReference>
<comment type="caution">
    <text evidence="2">The sequence shown here is derived from an EMBL/GenBank/DDBJ whole genome shotgun (WGS) entry which is preliminary data.</text>
</comment>
<keyword evidence="3" id="KW-1185">Reference proteome</keyword>